<sequence length="656" mass="74427">MPLKSKHKSSSFRKSVAVVPVRPVLSLRPQHEKDSLLRLPDGLLVAILESLDWEHRLKMARLCRRLRKIVNSGPWMRCARFTVDDIPALFTSVMVRPRTDVVTELDVCFYIMAKSERLAKAISLCTNLEVLRCVHSRILSTTLVNLLKDKLRKLECLYWSVPENDPVDIEPPAFLAGNSEDPCHSECSVMPPKLRKMYVEVLCTPANINFICSVLRHCHALRSLQFHERESETEVYDAACRVLKCYYVATSGKYYDFTYTVERRPNNVTLPTDPSARKVDYFSVMGTCIDASRGIAVRQTPLLRRNCVTLGELECMLASGTLSHQQLTILLNECGNDATGQLNKLRLYANCRRLKALTLMVLPDAAAVLQRDMRNQASLCNFIRCFVALVELNLSAFHFSPNFDWSSVLATGGLDSIRSLALAACALCKPRRLQFLGRASFKLRELDVRCFPKDVPKCDVCHEPTTCDDDALEPLRCLDRLRRLTLCDIFQALSLRFLLDCTSIRELRLRNMGVWSKKGAQDLTPMASIWPQLHALKWESAFAVDDLGMFCRMPVAPTMTRFCLAVHFARADIRVPVNDIIRMQECCPAVDALHVHLFYPGRDEQRAFFPKDYFQRADDVLSIDGAVWLPTADKVWLCDCSNYIGLTAPHGVKLNV</sequence>
<organism evidence="1 2">
    <name type="scientific">Hyalomma asiaticum</name>
    <name type="common">Tick</name>
    <dbReference type="NCBI Taxonomy" id="266040"/>
    <lineage>
        <taxon>Eukaryota</taxon>
        <taxon>Metazoa</taxon>
        <taxon>Ecdysozoa</taxon>
        <taxon>Arthropoda</taxon>
        <taxon>Chelicerata</taxon>
        <taxon>Arachnida</taxon>
        <taxon>Acari</taxon>
        <taxon>Parasitiformes</taxon>
        <taxon>Ixodida</taxon>
        <taxon>Ixodoidea</taxon>
        <taxon>Ixodidae</taxon>
        <taxon>Hyalomminae</taxon>
        <taxon>Hyalomma</taxon>
    </lineage>
</organism>
<proteinExistence type="predicted"/>
<reference evidence="1" key="1">
    <citation type="submission" date="2020-05" db="EMBL/GenBank/DDBJ databases">
        <title>Large-scale comparative analyses of tick genomes elucidate their genetic diversity and vector capacities.</title>
        <authorList>
            <person name="Jia N."/>
            <person name="Wang J."/>
            <person name="Shi W."/>
            <person name="Du L."/>
            <person name="Sun Y."/>
            <person name="Zhan W."/>
            <person name="Jiang J."/>
            <person name="Wang Q."/>
            <person name="Zhang B."/>
            <person name="Ji P."/>
            <person name="Sakyi L.B."/>
            <person name="Cui X."/>
            <person name="Yuan T."/>
            <person name="Jiang B."/>
            <person name="Yang W."/>
            <person name="Lam T.T.-Y."/>
            <person name="Chang Q."/>
            <person name="Ding S."/>
            <person name="Wang X."/>
            <person name="Zhu J."/>
            <person name="Ruan X."/>
            <person name="Zhao L."/>
            <person name="Wei J."/>
            <person name="Que T."/>
            <person name="Du C."/>
            <person name="Cheng J."/>
            <person name="Dai P."/>
            <person name="Han X."/>
            <person name="Huang E."/>
            <person name="Gao Y."/>
            <person name="Liu J."/>
            <person name="Shao H."/>
            <person name="Ye R."/>
            <person name="Li L."/>
            <person name="Wei W."/>
            <person name="Wang X."/>
            <person name="Wang C."/>
            <person name="Yang T."/>
            <person name="Huo Q."/>
            <person name="Li W."/>
            <person name="Guo W."/>
            <person name="Chen H."/>
            <person name="Zhou L."/>
            <person name="Ni X."/>
            <person name="Tian J."/>
            <person name="Zhou Y."/>
            <person name="Sheng Y."/>
            <person name="Liu T."/>
            <person name="Pan Y."/>
            <person name="Xia L."/>
            <person name="Li J."/>
            <person name="Zhao F."/>
            <person name="Cao W."/>
        </authorList>
    </citation>
    <scope>NUCLEOTIDE SEQUENCE</scope>
    <source>
        <strain evidence="1">Hyas-2018</strain>
    </source>
</reference>
<keyword evidence="2" id="KW-1185">Reference proteome</keyword>
<evidence type="ECO:0000313" key="2">
    <source>
        <dbReference type="Proteomes" id="UP000821845"/>
    </source>
</evidence>
<name>A0ACB7RXJ5_HYAAI</name>
<accession>A0ACB7RXJ5</accession>
<comment type="caution">
    <text evidence="1">The sequence shown here is derived from an EMBL/GenBank/DDBJ whole genome shotgun (WGS) entry which is preliminary data.</text>
</comment>
<protein>
    <submittedName>
        <fullName evidence="1">Uncharacterized protein</fullName>
    </submittedName>
</protein>
<gene>
    <name evidence="1" type="ORF">HPB50_007993</name>
</gene>
<dbReference type="EMBL" id="CM023487">
    <property type="protein sequence ID" value="KAH6925612.1"/>
    <property type="molecule type" value="Genomic_DNA"/>
</dbReference>
<evidence type="ECO:0000313" key="1">
    <source>
        <dbReference type="EMBL" id="KAH6925612.1"/>
    </source>
</evidence>
<dbReference type="Proteomes" id="UP000821845">
    <property type="component" value="Chromosome 7"/>
</dbReference>